<accession>A0A162I2I9</accession>
<dbReference type="AlphaFoldDB" id="A0A162I2I9"/>
<evidence type="ECO:0000256" key="2">
    <source>
        <dbReference type="SAM" id="SignalP"/>
    </source>
</evidence>
<feature type="compositionally biased region" description="Low complexity" evidence="1">
    <location>
        <begin position="96"/>
        <end position="105"/>
    </location>
</feature>
<feature type="region of interest" description="Disordered" evidence="1">
    <location>
        <begin position="84"/>
        <end position="145"/>
    </location>
</feature>
<dbReference type="Proteomes" id="UP000078544">
    <property type="component" value="Unassembled WGS sequence"/>
</dbReference>
<name>A0A162I2I9_9HYPO</name>
<evidence type="ECO:0000313" key="3">
    <source>
        <dbReference type="EMBL" id="KZZ87793.1"/>
    </source>
</evidence>
<reference evidence="3 4" key="1">
    <citation type="journal article" date="2016" name="Genome Biol. Evol.">
        <title>Divergent and convergent evolution of fungal pathogenicity.</title>
        <authorList>
            <person name="Shang Y."/>
            <person name="Xiao G."/>
            <person name="Zheng P."/>
            <person name="Cen K."/>
            <person name="Zhan S."/>
            <person name="Wang C."/>
        </authorList>
    </citation>
    <scope>NUCLEOTIDE SEQUENCE [LARGE SCALE GENOMIC DNA]</scope>
    <source>
        <strain evidence="3 4">RCEF 2490</strain>
    </source>
</reference>
<proteinExistence type="predicted"/>
<keyword evidence="2" id="KW-0732">Signal</keyword>
<organism evidence="3 4">
    <name type="scientific">Moelleriella libera RCEF 2490</name>
    <dbReference type="NCBI Taxonomy" id="1081109"/>
    <lineage>
        <taxon>Eukaryota</taxon>
        <taxon>Fungi</taxon>
        <taxon>Dikarya</taxon>
        <taxon>Ascomycota</taxon>
        <taxon>Pezizomycotina</taxon>
        <taxon>Sordariomycetes</taxon>
        <taxon>Hypocreomycetidae</taxon>
        <taxon>Hypocreales</taxon>
        <taxon>Clavicipitaceae</taxon>
        <taxon>Moelleriella</taxon>
    </lineage>
</organism>
<comment type="caution">
    <text evidence="3">The sequence shown here is derived from an EMBL/GenBank/DDBJ whole genome shotgun (WGS) entry which is preliminary data.</text>
</comment>
<feature type="signal peptide" evidence="2">
    <location>
        <begin position="1"/>
        <end position="17"/>
    </location>
</feature>
<keyword evidence="4" id="KW-1185">Reference proteome</keyword>
<sequence>MKYSIVFVASWARLAFAGAIDGRQTTGRQDVEFSVNLTQEARKVLKELQEAGDMVGLGCARTDPLECNASVTAAALGKLKKTPNVTITSGGSGATPPKSSSSPVQKPKPPAKPGSSSGSGSGFDPRQATNELCAPNGGAPNKYGVPAGDCRRQVAQCVFEDSKKAAGQRSKSFDDIVKCVDQKL</sequence>
<dbReference type="EMBL" id="AZGY01000034">
    <property type="protein sequence ID" value="KZZ87793.1"/>
    <property type="molecule type" value="Genomic_DNA"/>
</dbReference>
<protein>
    <submittedName>
        <fullName evidence="3">Uncharacterized protein</fullName>
    </submittedName>
</protein>
<gene>
    <name evidence="3" type="ORF">AAL_08296</name>
</gene>
<feature type="chain" id="PRO_5007835234" evidence="2">
    <location>
        <begin position="18"/>
        <end position="184"/>
    </location>
</feature>
<evidence type="ECO:0000313" key="4">
    <source>
        <dbReference type="Proteomes" id="UP000078544"/>
    </source>
</evidence>
<evidence type="ECO:0000256" key="1">
    <source>
        <dbReference type="SAM" id="MobiDB-lite"/>
    </source>
</evidence>